<accession>A0A2M8ET23</accession>
<feature type="transmembrane region" description="Helical" evidence="1">
    <location>
        <begin position="83"/>
        <end position="109"/>
    </location>
</feature>
<proteinExistence type="predicted"/>
<feature type="transmembrane region" description="Helical" evidence="1">
    <location>
        <begin position="142"/>
        <end position="161"/>
    </location>
</feature>
<organism evidence="2 3">
    <name type="scientific">Candidatus Shapirobacteria bacterium CG_4_9_14_0_2_um_filter_39_11</name>
    <dbReference type="NCBI Taxonomy" id="1974478"/>
    <lineage>
        <taxon>Bacteria</taxon>
        <taxon>Candidatus Shapironibacteriota</taxon>
    </lineage>
</organism>
<reference evidence="3" key="1">
    <citation type="submission" date="2017-09" db="EMBL/GenBank/DDBJ databases">
        <title>Depth-based differentiation of microbial function through sediment-hosted aquifers and enrichment of novel symbionts in the deep terrestrial subsurface.</title>
        <authorList>
            <person name="Probst A.J."/>
            <person name="Ladd B."/>
            <person name="Jarett J.K."/>
            <person name="Geller-Mcgrath D.E."/>
            <person name="Sieber C.M.K."/>
            <person name="Emerson J.B."/>
            <person name="Anantharaman K."/>
            <person name="Thomas B.C."/>
            <person name="Malmstrom R."/>
            <person name="Stieglmeier M."/>
            <person name="Klingl A."/>
            <person name="Woyke T."/>
            <person name="Ryan C.M."/>
            <person name="Banfield J.F."/>
        </authorList>
    </citation>
    <scope>NUCLEOTIDE SEQUENCE [LARGE SCALE GENOMIC DNA]</scope>
</reference>
<keyword evidence="1" id="KW-0812">Transmembrane</keyword>
<gene>
    <name evidence="2" type="ORF">CO054_01120</name>
</gene>
<sequence>MDILSHALWGATIVREKELLPLVIGVSIFPDVGSLPQVFEVLGSYYKDHQSGIRRNFRELLADWKKIQPSEFALNFYHFFHSFIVWLEITILLFLVAKDLLVVSLIYLVHLIIDIPSHKEARPLYPFSNFRIKGVYFLDNKWVFVVNILLLIIVNVFIFILA</sequence>
<keyword evidence="1" id="KW-0472">Membrane</keyword>
<dbReference type="EMBL" id="PFSF01000023">
    <property type="protein sequence ID" value="PJC28271.1"/>
    <property type="molecule type" value="Genomic_DNA"/>
</dbReference>
<name>A0A2M8ET23_9BACT</name>
<evidence type="ECO:0000256" key="1">
    <source>
        <dbReference type="SAM" id="Phobius"/>
    </source>
</evidence>
<evidence type="ECO:0000313" key="2">
    <source>
        <dbReference type="EMBL" id="PJC28271.1"/>
    </source>
</evidence>
<evidence type="ECO:0000313" key="3">
    <source>
        <dbReference type="Proteomes" id="UP000229816"/>
    </source>
</evidence>
<keyword evidence="1" id="KW-1133">Transmembrane helix</keyword>
<dbReference type="Proteomes" id="UP000229816">
    <property type="component" value="Unassembled WGS sequence"/>
</dbReference>
<dbReference type="AlphaFoldDB" id="A0A2M8ET23"/>
<protein>
    <submittedName>
        <fullName evidence="2">Uncharacterized protein</fullName>
    </submittedName>
</protein>
<comment type="caution">
    <text evidence="2">The sequence shown here is derived from an EMBL/GenBank/DDBJ whole genome shotgun (WGS) entry which is preliminary data.</text>
</comment>